<dbReference type="Gene3D" id="1.10.287.70">
    <property type="match status" value="1"/>
</dbReference>
<dbReference type="Proteomes" id="UP000248706">
    <property type="component" value="Unassembled WGS sequence"/>
</dbReference>
<accession>A0A328VGC1</accession>
<keyword evidence="1" id="KW-0472">Membrane</keyword>
<keyword evidence="1" id="KW-0812">Transmembrane</keyword>
<dbReference type="EMBL" id="MCIF01000002">
    <property type="protein sequence ID" value="RAQ96786.1"/>
    <property type="molecule type" value="Genomic_DNA"/>
</dbReference>
<evidence type="ECO:0000313" key="3">
    <source>
        <dbReference type="EMBL" id="RAQ96786.1"/>
    </source>
</evidence>
<evidence type="ECO:0000313" key="4">
    <source>
        <dbReference type="Proteomes" id="UP000248706"/>
    </source>
</evidence>
<evidence type="ECO:0000256" key="1">
    <source>
        <dbReference type="SAM" id="Phobius"/>
    </source>
</evidence>
<feature type="domain" description="BON" evidence="2">
    <location>
        <begin position="199"/>
        <end position="250"/>
    </location>
</feature>
<dbReference type="RefSeq" id="WP_189361827.1">
    <property type="nucleotide sequence ID" value="NZ_MCIF01000002.1"/>
</dbReference>
<protein>
    <recommendedName>
        <fullName evidence="2">BON domain-containing protein</fullName>
    </recommendedName>
</protein>
<feature type="transmembrane region" description="Helical" evidence="1">
    <location>
        <begin position="40"/>
        <end position="59"/>
    </location>
</feature>
<dbReference type="Gene3D" id="3.30.1340.30">
    <property type="match status" value="1"/>
</dbReference>
<evidence type="ECO:0000259" key="2">
    <source>
        <dbReference type="Pfam" id="PF04972"/>
    </source>
</evidence>
<sequence>METHLQGINLSTGDLTATLLPAYEEEHEGAGEHHLPIPSYWPLIASVSIFVTFIGLLIIDQTPVLALLGALGTLIGIVGWGLEDPQAHAHAEAYPGFGVGTAEGEVSPLAEAVREQAQEIVDRLVVRGDLAWSAHPVNVEVEQEGVVLALYGKVELEAQKQAIEEEIRKLPHVIDVRNFIIAEDAILNEANRRIAKLQEAGKLEGATDLRVLVENYVLHLYGEVPTRQMKYLLEDELIQIPGVRVVVNHIGLNEDIPGELGRTKGKVGKG</sequence>
<dbReference type="AlphaFoldDB" id="A0A328VGC1"/>
<comment type="caution">
    <text evidence="3">The sequence shown here is derived from an EMBL/GenBank/DDBJ whole genome shotgun (WGS) entry which is preliminary data.</text>
</comment>
<dbReference type="Pfam" id="PF04972">
    <property type="entry name" value="BON"/>
    <property type="match status" value="2"/>
</dbReference>
<feature type="domain" description="BON" evidence="2">
    <location>
        <begin position="126"/>
        <end position="180"/>
    </location>
</feature>
<organism evidence="3 4">
    <name type="scientific">Thermogemmatispora tikiterensis</name>
    <dbReference type="NCBI Taxonomy" id="1825093"/>
    <lineage>
        <taxon>Bacteria</taxon>
        <taxon>Bacillati</taxon>
        <taxon>Chloroflexota</taxon>
        <taxon>Ktedonobacteria</taxon>
        <taxon>Thermogemmatisporales</taxon>
        <taxon>Thermogemmatisporaceae</taxon>
        <taxon>Thermogemmatispora</taxon>
    </lineage>
</organism>
<keyword evidence="1" id="KW-1133">Transmembrane helix</keyword>
<gene>
    <name evidence="3" type="ORF">A4R35_14685</name>
</gene>
<keyword evidence="4" id="KW-1185">Reference proteome</keyword>
<reference evidence="3 4" key="1">
    <citation type="submission" date="2016-08" db="EMBL/GenBank/DDBJ databases">
        <title>Analysis of Carbohydrate Active Enzymes in Thermogemmatispora T81 Reveals Carbohydrate Degradation Ability.</title>
        <authorList>
            <person name="Tomazini A."/>
            <person name="Lal S."/>
            <person name="Stott M."/>
            <person name="Henrissat B."/>
            <person name="Polikarpov I."/>
            <person name="Sparling R."/>
            <person name="Levin D.B."/>
        </authorList>
    </citation>
    <scope>NUCLEOTIDE SEQUENCE [LARGE SCALE GENOMIC DNA]</scope>
    <source>
        <strain evidence="3 4">T81</strain>
    </source>
</reference>
<proteinExistence type="predicted"/>
<feature type="transmembrane region" description="Helical" evidence="1">
    <location>
        <begin position="64"/>
        <end position="82"/>
    </location>
</feature>
<name>A0A328VGC1_9CHLR</name>
<dbReference type="InterPro" id="IPR007055">
    <property type="entry name" value="BON_dom"/>
</dbReference>